<comment type="similarity">
    <text evidence="3">Belongs to the NAD(P)-dependent epimerase/dehydratase family.</text>
</comment>
<dbReference type="SMART" id="SM00822">
    <property type="entry name" value="PKS_KR"/>
    <property type="match status" value="1"/>
</dbReference>
<dbReference type="Pfam" id="PF01370">
    <property type="entry name" value="Epimerase"/>
    <property type="match status" value="1"/>
</dbReference>
<reference evidence="5 6" key="1">
    <citation type="submission" date="2017-07" db="EMBL/GenBank/DDBJ databases">
        <title>Genome sequence of Pseudomonas NEP1.</title>
        <authorList>
            <person name="Nascimento F.X."/>
        </authorList>
    </citation>
    <scope>NUCLEOTIDE SEQUENCE [LARGE SCALE GENOMIC DNA]</scope>
    <source>
        <strain evidence="5 6">NEP1</strain>
    </source>
</reference>
<dbReference type="InterPro" id="IPR001509">
    <property type="entry name" value="Epimerase_deHydtase"/>
</dbReference>
<comment type="similarity">
    <text evidence="2">Belongs to the short-chain dehydrogenases/reductases (SDR) family.</text>
</comment>
<evidence type="ECO:0000256" key="3">
    <source>
        <dbReference type="ARBA" id="ARBA00007637"/>
    </source>
</evidence>
<dbReference type="InterPro" id="IPR057326">
    <property type="entry name" value="KR_dom"/>
</dbReference>
<organism evidence="5 6">
    <name type="scientific">Pseudomonas fluorescens</name>
    <dbReference type="NCBI Taxonomy" id="294"/>
    <lineage>
        <taxon>Bacteria</taxon>
        <taxon>Pseudomonadati</taxon>
        <taxon>Pseudomonadota</taxon>
        <taxon>Gammaproteobacteria</taxon>
        <taxon>Pseudomonadales</taxon>
        <taxon>Pseudomonadaceae</taxon>
        <taxon>Pseudomonas</taxon>
    </lineage>
</organism>
<proteinExistence type="inferred from homology"/>
<dbReference type="RefSeq" id="WP_115078778.1">
    <property type="nucleotide sequence ID" value="NZ_CP022313.1"/>
</dbReference>
<sequence length="323" mass="34856">MKVETVLVTGGSGFLGGALLRHLDTHGQYSLIAALRRECSDLPQSIRRFLFADLAADVDWRDALDQVDVVVHCAARVHVMDESAADPLSEFRRVNVDATLNLARQAANAGVKRFIYISSIKVNGESTLPGIAFTADDTPAPLDPYGISKLEAELGLKALAIATGMEVVIIRPVLVYGAGVKANFLSMIRWLQRAVPLPFGAVHNKRSLVSLGNLVDLIVTCMTHPSAANQIFLVSDGHDVSTTELLRSLSAALHKPSLLLPLPVSLMSAAAKLLGKEAVAQRIFGSLEVDISKNQRLLGWVPPVTFPRTLDATVKPFLDARKK</sequence>
<protein>
    <submittedName>
        <fullName evidence="5">NAD-dependent dehydratase</fullName>
    </submittedName>
</protein>
<name>A0A345V0H7_PSEFL</name>
<evidence type="ECO:0000256" key="1">
    <source>
        <dbReference type="ARBA" id="ARBA00005125"/>
    </source>
</evidence>
<accession>A0A345V0H7</accession>
<gene>
    <name evidence="5" type="ORF">CFN16_19490</name>
</gene>
<dbReference type="CDD" id="cd05232">
    <property type="entry name" value="UDP_G4E_4_SDR_e"/>
    <property type="match status" value="1"/>
</dbReference>
<dbReference type="EMBL" id="CP022313">
    <property type="protein sequence ID" value="AXJ06229.1"/>
    <property type="molecule type" value="Genomic_DNA"/>
</dbReference>
<comment type="pathway">
    <text evidence="1">Bacterial outer membrane biogenesis; LPS O-antigen biosynthesis.</text>
</comment>
<evidence type="ECO:0000313" key="6">
    <source>
        <dbReference type="Proteomes" id="UP000254535"/>
    </source>
</evidence>
<dbReference type="InterPro" id="IPR036291">
    <property type="entry name" value="NAD(P)-bd_dom_sf"/>
</dbReference>
<dbReference type="Gene3D" id="3.40.50.720">
    <property type="entry name" value="NAD(P)-binding Rossmann-like Domain"/>
    <property type="match status" value="1"/>
</dbReference>
<feature type="domain" description="Ketoreductase" evidence="4">
    <location>
        <begin position="4"/>
        <end position="144"/>
    </location>
</feature>
<dbReference type="AlphaFoldDB" id="A0A345V0H7"/>
<dbReference type="PANTHER" id="PTHR43000">
    <property type="entry name" value="DTDP-D-GLUCOSE 4,6-DEHYDRATASE-RELATED"/>
    <property type="match status" value="1"/>
</dbReference>
<evidence type="ECO:0000313" key="5">
    <source>
        <dbReference type="EMBL" id="AXJ06229.1"/>
    </source>
</evidence>
<dbReference type="SUPFAM" id="SSF51735">
    <property type="entry name" value="NAD(P)-binding Rossmann-fold domains"/>
    <property type="match status" value="1"/>
</dbReference>
<evidence type="ECO:0000259" key="4">
    <source>
        <dbReference type="SMART" id="SM00822"/>
    </source>
</evidence>
<dbReference type="Proteomes" id="UP000254535">
    <property type="component" value="Chromosome"/>
</dbReference>
<evidence type="ECO:0000256" key="2">
    <source>
        <dbReference type="ARBA" id="ARBA00006484"/>
    </source>
</evidence>